<gene>
    <name evidence="1" type="ORF">AVEN_152390_1</name>
</gene>
<sequence>MSQTSSSCSGEESWNVRCQIRCSPRVTDLAGPIFINEARASVVDFAFPVDFSQLVIISVLVPAHKDPFFIFGVFSLTKLVNTRLESVFERIKKNLIKMDTGIPPWLDAVEEGHHRRPVRQVHDRREIREDGEVQRPGLHFRSVLGIHRARVQEGSDEKVSQEA</sequence>
<evidence type="ECO:0000313" key="1">
    <source>
        <dbReference type="EMBL" id="GBM13964.1"/>
    </source>
</evidence>
<evidence type="ECO:0000313" key="2">
    <source>
        <dbReference type="Proteomes" id="UP000499080"/>
    </source>
</evidence>
<keyword evidence="2" id="KW-1185">Reference proteome</keyword>
<dbReference type="Proteomes" id="UP000499080">
    <property type="component" value="Unassembled WGS sequence"/>
</dbReference>
<proteinExistence type="predicted"/>
<protein>
    <submittedName>
        <fullName evidence="1">Uncharacterized protein</fullName>
    </submittedName>
</protein>
<dbReference type="EMBL" id="BGPR01000336">
    <property type="protein sequence ID" value="GBM13964.1"/>
    <property type="molecule type" value="Genomic_DNA"/>
</dbReference>
<accession>A0A4Y2DDM6</accession>
<comment type="caution">
    <text evidence="1">The sequence shown here is derived from an EMBL/GenBank/DDBJ whole genome shotgun (WGS) entry which is preliminary data.</text>
</comment>
<dbReference type="AlphaFoldDB" id="A0A4Y2DDM6"/>
<reference evidence="1 2" key="1">
    <citation type="journal article" date="2019" name="Sci. Rep.">
        <title>Orb-weaving spider Araneus ventricosus genome elucidates the spidroin gene catalogue.</title>
        <authorList>
            <person name="Kono N."/>
            <person name="Nakamura H."/>
            <person name="Ohtoshi R."/>
            <person name="Moran D.A.P."/>
            <person name="Shinohara A."/>
            <person name="Yoshida Y."/>
            <person name="Fujiwara M."/>
            <person name="Mori M."/>
            <person name="Tomita M."/>
            <person name="Arakawa K."/>
        </authorList>
    </citation>
    <scope>NUCLEOTIDE SEQUENCE [LARGE SCALE GENOMIC DNA]</scope>
</reference>
<name>A0A4Y2DDM6_ARAVE</name>
<organism evidence="1 2">
    <name type="scientific">Araneus ventricosus</name>
    <name type="common">Orbweaver spider</name>
    <name type="synonym">Epeira ventricosa</name>
    <dbReference type="NCBI Taxonomy" id="182803"/>
    <lineage>
        <taxon>Eukaryota</taxon>
        <taxon>Metazoa</taxon>
        <taxon>Ecdysozoa</taxon>
        <taxon>Arthropoda</taxon>
        <taxon>Chelicerata</taxon>
        <taxon>Arachnida</taxon>
        <taxon>Araneae</taxon>
        <taxon>Araneomorphae</taxon>
        <taxon>Entelegynae</taxon>
        <taxon>Araneoidea</taxon>
        <taxon>Araneidae</taxon>
        <taxon>Araneus</taxon>
    </lineage>
</organism>